<dbReference type="EMBL" id="QGGR01000030">
    <property type="protein sequence ID" value="PWK32440.1"/>
    <property type="molecule type" value="Genomic_DNA"/>
</dbReference>
<proteinExistence type="predicted"/>
<evidence type="ECO:0000313" key="2">
    <source>
        <dbReference type="Proteomes" id="UP000245697"/>
    </source>
</evidence>
<dbReference type="NCBIfam" id="NF033532">
    <property type="entry name" value="lone7para_assoc"/>
    <property type="match status" value="1"/>
</dbReference>
<gene>
    <name evidence="1" type="ORF">BC793_13050</name>
</gene>
<reference evidence="1 2" key="1">
    <citation type="submission" date="2018-05" db="EMBL/GenBank/DDBJ databases">
        <title>Genomic Encyclopedia of Archaeal and Bacterial Type Strains, Phase II (KMG-II): from individual species to whole genera.</title>
        <authorList>
            <person name="Goeker M."/>
        </authorList>
    </citation>
    <scope>NUCLEOTIDE SEQUENCE [LARGE SCALE GENOMIC DNA]</scope>
    <source>
        <strain evidence="1 2">DSM 45184</strain>
    </source>
</reference>
<dbReference type="RefSeq" id="WP_109601934.1">
    <property type="nucleotide sequence ID" value="NZ_BONA01000111.1"/>
</dbReference>
<evidence type="ECO:0000313" key="1">
    <source>
        <dbReference type="EMBL" id="PWK32440.1"/>
    </source>
</evidence>
<sequence length="174" mass="18827">MESLNGGSPAGEFVLLVDPEWESEEEGGEPPFEAVVGMWPIGPDGTTGRFRSNPEYLPFFEESPSDPIDALLRLALDGETEMARLRAVLRDSTFELAMNGDGNPLVDRSPDDVRCVIVATSAPHRSRVAAPDWRLTDLDQLLVLTAGEGYDALFNPGGPAPARLTVDFLRETAG</sequence>
<organism evidence="1 2">
    <name type="scientific">Actinoplanes xinjiangensis</name>
    <dbReference type="NCBI Taxonomy" id="512350"/>
    <lineage>
        <taxon>Bacteria</taxon>
        <taxon>Bacillati</taxon>
        <taxon>Actinomycetota</taxon>
        <taxon>Actinomycetes</taxon>
        <taxon>Micromonosporales</taxon>
        <taxon>Micromonosporaceae</taxon>
        <taxon>Actinoplanes</taxon>
    </lineage>
</organism>
<keyword evidence="2" id="KW-1185">Reference proteome</keyword>
<dbReference type="Proteomes" id="UP000245697">
    <property type="component" value="Unassembled WGS sequence"/>
</dbReference>
<dbReference type="InterPro" id="IPR047659">
    <property type="entry name" value="T7SS_assoc"/>
</dbReference>
<accession>A0A316EMZ4</accession>
<name>A0A316EMZ4_9ACTN</name>
<evidence type="ECO:0008006" key="3">
    <source>
        <dbReference type="Google" id="ProtNLM"/>
    </source>
</evidence>
<dbReference type="OrthoDB" id="3373807at2"/>
<dbReference type="AlphaFoldDB" id="A0A316EMZ4"/>
<comment type="caution">
    <text evidence="1">The sequence shown here is derived from an EMBL/GenBank/DDBJ whole genome shotgun (WGS) entry which is preliminary data.</text>
</comment>
<protein>
    <recommendedName>
        <fullName evidence="3">Type III secretion system (T3SS) SseB-like protein</fullName>
    </recommendedName>
</protein>